<dbReference type="EMBL" id="JSAN01000011">
    <property type="protein sequence ID" value="KIC74310.1"/>
    <property type="molecule type" value="Genomic_DNA"/>
</dbReference>
<organism evidence="1 2">
    <name type="scientific">Candidatus Protochlamydia amoebophila</name>
    <dbReference type="NCBI Taxonomy" id="362787"/>
    <lineage>
        <taxon>Bacteria</taxon>
        <taxon>Pseudomonadati</taxon>
        <taxon>Chlamydiota</taxon>
        <taxon>Chlamydiia</taxon>
        <taxon>Parachlamydiales</taxon>
        <taxon>Parachlamydiaceae</taxon>
        <taxon>Candidatus Protochlamydia</taxon>
    </lineage>
</organism>
<evidence type="ECO:0000313" key="1">
    <source>
        <dbReference type="EMBL" id="KIC74310.1"/>
    </source>
</evidence>
<evidence type="ECO:0000313" key="2">
    <source>
        <dbReference type="Proteomes" id="UP000031465"/>
    </source>
</evidence>
<accession>A0A0C1JT79</accession>
<proteinExistence type="predicted"/>
<sequence length="65" mass="7885">MSLHGICRIFDVNMPWLLDFIDFIIHDLLEDLNAQVICHEQDELEVTKLELDDRWRFVENKKKDQ</sequence>
<dbReference type="AlphaFoldDB" id="A0A0C1JT79"/>
<dbReference type="PATRIC" id="fig|362787.3.peg.33"/>
<comment type="caution">
    <text evidence="1">The sequence shown here is derived from an EMBL/GenBank/DDBJ whole genome shotgun (WGS) entry which is preliminary data.</text>
</comment>
<reference evidence="1 2" key="1">
    <citation type="journal article" date="2014" name="Mol. Biol. Evol.">
        <title>Massive expansion of Ubiquitination-related gene families within the Chlamydiae.</title>
        <authorList>
            <person name="Domman D."/>
            <person name="Collingro A."/>
            <person name="Lagkouvardos I."/>
            <person name="Gehre L."/>
            <person name="Weinmaier T."/>
            <person name="Rattei T."/>
            <person name="Subtil A."/>
            <person name="Horn M."/>
        </authorList>
    </citation>
    <scope>NUCLEOTIDE SEQUENCE [LARGE SCALE GENOMIC DNA]</scope>
    <source>
        <strain evidence="1 2">EI2</strain>
    </source>
</reference>
<gene>
    <name evidence="1" type="ORF">DB44_AL00040</name>
</gene>
<dbReference type="Proteomes" id="UP000031465">
    <property type="component" value="Unassembled WGS sequence"/>
</dbReference>
<name>A0A0C1JT79_9BACT</name>
<protein>
    <submittedName>
        <fullName evidence="1">Uncharacterized protein</fullName>
    </submittedName>
</protein>